<protein>
    <submittedName>
        <fullName evidence="1">Uncharacterized protein</fullName>
    </submittedName>
</protein>
<dbReference type="AlphaFoldDB" id="A0AAP8QHD8"/>
<evidence type="ECO:0000313" key="2">
    <source>
        <dbReference type="Proteomes" id="UP000239759"/>
    </source>
</evidence>
<dbReference type="RefSeq" id="WP_104030366.1">
    <property type="nucleotide sequence ID" value="NZ_PRKQ01000001.1"/>
</dbReference>
<dbReference type="EMBL" id="PRKQ01000001">
    <property type="protein sequence ID" value="PPB12965.1"/>
    <property type="molecule type" value="Genomic_DNA"/>
</dbReference>
<name>A0AAP8QHD8_BRELA</name>
<proteinExistence type="predicted"/>
<accession>A0AAP8QHD8</accession>
<gene>
    <name evidence="1" type="ORF">C4A77_00845</name>
</gene>
<organism evidence="1 2">
    <name type="scientific">Brevibacillus laterosporus</name>
    <name type="common">Bacillus laterosporus</name>
    <dbReference type="NCBI Taxonomy" id="1465"/>
    <lineage>
        <taxon>Bacteria</taxon>
        <taxon>Bacillati</taxon>
        <taxon>Bacillota</taxon>
        <taxon>Bacilli</taxon>
        <taxon>Bacillales</taxon>
        <taxon>Paenibacillaceae</taxon>
        <taxon>Brevibacillus</taxon>
    </lineage>
</organism>
<dbReference type="Proteomes" id="UP000239759">
    <property type="component" value="Unassembled WGS sequence"/>
</dbReference>
<evidence type="ECO:0000313" key="1">
    <source>
        <dbReference type="EMBL" id="PPB12965.1"/>
    </source>
</evidence>
<reference evidence="1 2" key="1">
    <citation type="submission" date="2018-02" db="EMBL/GenBank/DDBJ databases">
        <title>Comparative analysis of genomes of three Brevibacillus laterosporus strains producers of potent antimicrobials isolated from silage.</title>
        <authorList>
            <person name="Kojic M."/>
            <person name="Miljkovic M."/>
            <person name="Studholme D."/>
            <person name="Filipic B."/>
        </authorList>
    </citation>
    <scope>NUCLEOTIDE SEQUENCE [LARGE SCALE GENOMIC DNA]</scope>
    <source>
        <strain evidence="1 2">BGSP11</strain>
    </source>
</reference>
<comment type="caution">
    <text evidence="1">The sequence shown here is derived from an EMBL/GenBank/DDBJ whole genome shotgun (WGS) entry which is preliminary data.</text>
</comment>
<sequence>MLSLEDLIELEKLVEDRIKVCRETSGRFNSSTVGQLEERRKKEILKYERLKVKIHDLMSESNEGERFDGYETCR</sequence>